<dbReference type="InterPro" id="IPR001647">
    <property type="entry name" value="HTH_TetR"/>
</dbReference>
<sequence length="203" mass="21739">MVARTPGGVKGQDARRVIARAACDLVADGGLDHVSLRRVASQLGVTTGYVTHYYLDKEDLLEAALRAALDELTPPEQGWSTNLQEWIDSAVAILPSNGGSQRFWRVLTAFQAASLNSERLSGVLISYAKSSLSNLTEHLAVHLGCEPERPELASLARSIFAFASSVGTTTTTSPGALTAAQARALVRAGTHGLIEEFTHRNER</sequence>
<dbReference type="EMBL" id="FXTG01000002">
    <property type="protein sequence ID" value="SMO61389.1"/>
    <property type="molecule type" value="Genomic_DNA"/>
</dbReference>
<evidence type="ECO:0000256" key="4">
    <source>
        <dbReference type="ARBA" id="ARBA00023163"/>
    </source>
</evidence>
<dbReference type="SUPFAM" id="SSF46689">
    <property type="entry name" value="Homeodomain-like"/>
    <property type="match status" value="1"/>
</dbReference>
<accession>A0ABY1MZT2</accession>
<dbReference type="PROSITE" id="PS50977">
    <property type="entry name" value="HTH_TETR_2"/>
    <property type="match status" value="1"/>
</dbReference>
<dbReference type="Pfam" id="PF00440">
    <property type="entry name" value="TetR_N"/>
    <property type="match status" value="1"/>
</dbReference>
<dbReference type="InterPro" id="IPR009057">
    <property type="entry name" value="Homeodomain-like_sf"/>
</dbReference>
<name>A0ABY1MZT2_9ACTN</name>
<keyword evidence="1" id="KW-0678">Repressor</keyword>
<evidence type="ECO:0000256" key="1">
    <source>
        <dbReference type="ARBA" id="ARBA00022491"/>
    </source>
</evidence>
<evidence type="ECO:0000259" key="6">
    <source>
        <dbReference type="PROSITE" id="PS50977"/>
    </source>
</evidence>
<keyword evidence="4" id="KW-0804">Transcription</keyword>
<proteinExistence type="predicted"/>
<dbReference type="Pfam" id="PF13977">
    <property type="entry name" value="TetR_C_6"/>
    <property type="match status" value="1"/>
</dbReference>
<evidence type="ECO:0000313" key="7">
    <source>
        <dbReference type="EMBL" id="SMO61389.1"/>
    </source>
</evidence>
<protein>
    <submittedName>
        <fullName evidence="7">Transcriptional regulator, TetR family</fullName>
    </submittedName>
</protein>
<evidence type="ECO:0000256" key="2">
    <source>
        <dbReference type="ARBA" id="ARBA00023015"/>
    </source>
</evidence>
<organism evidence="7 8">
    <name type="scientific">Dietzia kunjamensis subsp. schimae</name>
    <dbReference type="NCBI Taxonomy" id="498198"/>
    <lineage>
        <taxon>Bacteria</taxon>
        <taxon>Bacillati</taxon>
        <taxon>Actinomycetota</taxon>
        <taxon>Actinomycetes</taxon>
        <taxon>Mycobacteriales</taxon>
        <taxon>Dietziaceae</taxon>
        <taxon>Dietzia</taxon>
    </lineage>
</organism>
<feature type="DNA-binding region" description="H-T-H motif" evidence="5">
    <location>
        <begin position="35"/>
        <end position="54"/>
    </location>
</feature>
<comment type="caution">
    <text evidence="7">The sequence shown here is derived from an EMBL/GenBank/DDBJ whole genome shotgun (WGS) entry which is preliminary data.</text>
</comment>
<gene>
    <name evidence="7" type="ORF">SAMN06265174_102616</name>
</gene>
<dbReference type="Gene3D" id="1.10.357.10">
    <property type="entry name" value="Tetracycline Repressor, domain 2"/>
    <property type="match status" value="1"/>
</dbReference>
<dbReference type="InterPro" id="IPR050109">
    <property type="entry name" value="HTH-type_TetR-like_transc_reg"/>
</dbReference>
<evidence type="ECO:0000256" key="3">
    <source>
        <dbReference type="ARBA" id="ARBA00023125"/>
    </source>
</evidence>
<evidence type="ECO:0000313" key="8">
    <source>
        <dbReference type="Proteomes" id="UP000315460"/>
    </source>
</evidence>
<keyword evidence="8" id="KW-1185">Reference proteome</keyword>
<dbReference type="PANTHER" id="PTHR30055">
    <property type="entry name" value="HTH-TYPE TRANSCRIPTIONAL REGULATOR RUTR"/>
    <property type="match status" value="1"/>
</dbReference>
<keyword evidence="2" id="KW-0805">Transcription regulation</keyword>
<evidence type="ECO:0000256" key="5">
    <source>
        <dbReference type="PROSITE-ProRule" id="PRU00335"/>
    </source>
</evidence>
<feature type="domain" description="HTH tetR-type" evidence="6">
    <location>
        <begin position="12"/>
        <end position="72"/>
    </location>
</feature>
<dbReference type="Proteomes" id="UP000315460">
    <property type="component" value="Unassembled WGS sequence"/>
</dbReference>
<reference evidence="7 8" key="1">
    <citation type="submission" date="2017-05" db="EMBL/GenBank/DDBJ databases">
        <authorList>
            <person name="Varghese N."/>
            <person name="Submissions S."/>
        </authorList>
    </citation>
    <scope>NUCLEOTIDE SEQUENCE [LARGE SCALE GENOMIC DNA]</scope>
    <source>
        <strain evidence="7 8">DSM 45139</strain>
    </source>
</reference>
<keyword evidence="3 5" id="KW-0238">DNA-binding</keyword>
<dbReference type="InterPro" id="IPR039538">
    <property type="entry name" value="BetI_C"/>
</dbReference>
<dbReference type="PANTHER" id="PTHR30055:SF234">
    <property type="entry name" value="HTH-TYPE TRANSCRIPTIONAL REGULATOR BETI"/>
    <property type="match status" value="1"/>
</dbReference>